<dbReference type="Pfam" id="PF05860">
    <property type="entry name" value="TPS"/>
    <property type="match status" value="1"/>
</dbReference>
<evidence type="ECO:0000313" key="2">
    <source>
        <dbReference type="EMBL" id="CAJ0821863.1"/>
    </source>
</evidence>
<name>A0ABM9KCI1_9RALS</name>
<gene>
    <name evidence="2" type="ORF">LMG18101_04771</name>
</gene>
<comment type="caution">
    <text evidence="2">The sequence shown here is derived from an EMBL/GenBank/DDBJ whole genome shotgun (WGS) entry which is preliminary data.</text>
</comment>
<dbReference type="NCBIfam" id="TIGR01901">
    <property type="entry name" value="adhes_NPXG"/>
    <property type="match status" value="1"/>
</dbReference>
<reference evidence="2 3" key="1">
    <citation type="submission" date="2023-07" db="EMBL/GenBank/DDBJ databases">
        <authorList>
            <person name="Peeters C."/>
        </authorList>
    </citation>
    <scope>NUCLEOTIDE SEQUENCE [LARGE SCALE GENOMIC DNA]</scope>
    <source>
        <strain evidence="2 3">LMG 18101</strain>
    </source>
</reference>
<sequence length="722" mass="72973">MATSGEAEMVKSIRIQRRGARSAFHHAVSLYLLAWGVPSLGAGIVPDSGTVTSVVSGAGGRQVVNIAPAVSGVSHNTYTQFNVGAPGATLNNVGINARTIVNQVTSTNPSLISGELSVAGPMANVILANPNGITVDGGSFVNTGHLALSTGSVSFTDIQTAPGRYQRNVNLDTSNGTIVVGPKGLTGTLIGLDMLAKNISVQGPITNAFSSPTAFTRLTAGTSHAVIDTGLSPTDNGHDWLQLTQPSQSQSANSYAIDISAAGSLTSGRIQLIVTDKGTGVRSAGALNASYGDFVLTSNGSVQLTNAALMAANNVNLNVQDAVQLDGVNAKASSGGFSIAATGNIGLSESSVVANGAVVLGGASVVLQNTGSGTSTLASVNNGVLIKSAGDISNVNTLVQGSTSISGNTDSLGAVTLNAGGNVINQTTPGSQLGILFGQSGDVSITAAGGITNRNARILSNQQVILSAGGDFLNVIDHTNGVNGGEPVTYSNRGTRWLFFSKRESGLTVDYGAVVDPTHLSYITADGGNVRITANNVVNDGGSILSNNGDITIRAAGALTTSAAFTGQASFGQSCLFFCRYNASSTVQSYGGVMQAGGNIALTAGSQILNLGGIVQAIGTLQLSAPKVIAQGVAGYTAFMRAHDMKSWFGNNWAAIYRADTGGIFQAGGGQIQVVGEADINGGLFGAPNGVQASNGVVTIRARSRTPVTIQNHLGLISWIGF</sequence>
<evidence type="ECO:0000313" key="3">
    <source>
        <dbReference type="Proteomes" id="UP001189757"/>
    </source>
</evidence>
<keyword evidence="3" id="KW-1185">Reference proteome</keyword>
<feature type="domain" description="Filamentous haemagglutinin FhaB/tRNA nuclease CdiA-like TPS" evidence="1">
    <location>
        <begin position="57"/>
        <end position="158"/>
    </location>
</feature>
<protein>
    <recommendedName>
        <fullName evidence="1">Filamentous haemagglutinin FhaB/tRNA nuclease CdiA-like TPS domain-containing protein</fullName>
    </recommendedName>
</protein>
<dbReference type="InterPro" id="IPR012334">
    <property type="entry name" value="Pectin_lyas_fold"/>
</dbReference>
<accession>A0ABM9KCI1</accession>
<dbReference type="SUPFAM" id="SSF51126">
    <property type="entry name" value="Pectin lyase-like"/>
    <property type="match status" value="2"/>
</dbReference>
<organism evidence="2 3">
    <name type="scientific">Ralstonia flaminis</name>
    <dbReference type="NCBI Taxonomy" id="3058597"/>
    <lineage>
        <taxon>Bacteria</taxon>
        <taxon>Pseudomonadati</taxon>
        <taxon>Pseudomonadota</taxon>
        <taxon>Betaproteobacteria</taxon>
        <taxon>Burkholderiales</taxon>
        <taxon>Burkholderiaceae</taxon>
        <taxon>Ralstonia</taxon>
    </lineage>
</organism>
<dbReference type="SMART" id="SM00912">
    <property type="entry name" value="Haemagg_act"/>
    <property type="match status" value="1"/>
</dbReference>
<dbReference type="Proteomes" id="UP001189757">
    <property type="component" value="Unassembled WGS sequence"/>
</dbReference>
<proteinExistence type="predicted"/>
<dbReference type="EMBL" id="CATZLL010000019">
    <property type="protein sequence ID" value="CAJ0821863.1"/>
    <property type="molecule type" value="Genomic_DNA"/>
</dbReference>
<dbReference type="InterPro" id="IPR008638">
    <property type="entry name" value="FhaB/CdiA-like_TPS"/>
</dbReference>
<dbReference type="InterPro" id="IPR011050">
    <property type="entry name" value="Pectin_lyase_fold/virulence"/>
</dbReference>
<dbReference type="Gene3D" id="2.160.20.10">
    <property type="entry name" value="Single-stranded right-handed beta-helix, Pectin lyase-like"/>
    <property type="match status" value="1"/>
</dbReference>
<evidence type="ECO:0000259" key="1">
    <source>
        <dbReference type="SMART" id="SM00912"/>
    </source>
</evidence>